<evidence type="ECO:0000313" key="1">
    <source>
        <dbReference type="EMBL" id="KAK0709036.1"/>
    </source>
</evidence>
<feature type="non-terminal residue" evidence="1">
    <location>
        <position position="168"/>
    </location>
</feature>
<reference evidence="1" key="1">
    <citation type="submission" date="2023-06" db="EMBL/GenBank/DDBJ databases">
        <title>Genome-scale phylogeny and comparative genomics of the fungal order Sordariales.</title>
        <authorList>
            <consortium name="Lawrence Berkeley National Laboratory"/>
            <person name="Hensen N."/>
            <person name="Bonometti L."/>
            <person name="Westerberg I."/>
            <person name="Brannstrom I.O."/>
            <person name="Guillou S."/>
            <person name="Cros-Aarteil S."/>
            <person name="Calhoun S."/>
            <person name="Haridas S."/>
            <person name="Kuo A."/>
            <person name="Mondo S."/>
            <person name="Pangilinan J."/>
            <person name="Riley R."/>
            <person name="LaButti K."/>
            <person name="Andreopoulos B."/>
            <person name="Lipzen A."/>
            <person name="Chen C."/>
            <person name="Yanf M."/>
            <person name="Daum C."/>
            <person name="Ng V."/>
            <person name="Clum A."/>
            <person name="Steindorff A."/>
            <person name="Ohm R."/>
            <person name="Martin F."/>
            <person name="Silar P."/>
            <person name="Natvig D."/>
            <person name="Lalanne C."/>
            <person name="Gautier V."/>
            <person name="Ament-velasquez S.L."/>
            <person name="Kruys A."/>
            <person name="Hutchinson M.I."/>
            <person name="Powell A.J."/>
            <person name="Barry K."/>
            <person name="Miller A.N."/>
            <person name="Grigoriev I.V."/>
            <person name="Debuchy R."/>
            <person name="Gladieux P."/>
            <person name="Thoren M.H."/>
            <person name="Johannesson H."/>
        </authorList>
    </citation>
    <scope>NUCLEOTIDE SEQUENCE</scope>
    <source>
        <strain evidence="1">SMH2392-1A</strain>
    </source>
</reference>
<dbReference type="RefSeq" id="XP_060292340.1">
    <property type="nucleotide sequence ID" value="XM_060442470.1"/>
</dbReference>
<dbReference type="AlphaFoldDB" id="A0AA40A4E9"/>
<keyword evidence="2" id="KW-1185">Reference proteome</keyword>
<proteinExistence type="predicted"/>
<evidence type="ECO:0000313" key="2">
    <source>
        <dbReference type="Proteomes" id="UP001172101"/>
    </source>
</evidence>
<dbReference type="Proteomes" id="UP001172101">
    <property type="component" value="Unassembled WGS sequence"/>
</dbReference>
<name>A0AA40A4E9_9PEZI</name>
<dbReference type="GeneID" id="85325740"/>
<comment type="caution">
    <text evidence="1">The sequence shown here is derived from an EMBL/GenBank/DDBJ whole genome shotgun (WGS) entry which is preliminary data.</text>
</comment>
<dbReference type="EMBL" id="JAUIRO010000006">
    <property type="protein sequence ID" value="KAK0709036.1"/>
    <property type="molecule type" value="Genomic_DNA"/>
</dbReference>
<gene>
    <name evidence="1" type="ORF">B0T26DRAFT_720225</name>
</gene>
<protein>
    <submittedName>
        <fullName evidence="1">Uncharacterized protein</fullName>
    </submittedName>
</protein>
<sequence length="168" mass="18267">MVQQVRTCDMPPSPRLHETCRRRRCSAHCVPPSDLLGRLGQKPNPPVAARSLLPCAKASEASPRNRCCTNACPPRNPRFALPCPVLPRTCNQSYDSSPLPNSVSPPGCFVVRMRSIQSVLQSTKSIAPPPNNPPGLACFHGLLAMGGLRSRPSTCLCRGPMMSRLRMI</sequence>
<accession>A0AA40A4E9</accession>
<organism evidence="1 2">
    <name type="scientific">Lasiosphaeria miniovina</name>
    <dbReference type="NCBI Taxonomy" id="1954250"/>
    <lineage>
        <taxon>Eukaryota</taxon>
        <taxon>Fungi</taxon>
        <taxon>Dikarya</taxon>
        <taxon>Ascomycota</taxon>
        <taxon>Pezizomycotina</taxon>
        <taxon>Sordariomycetes</taxon>
        <taxon>Sordariomycetidae</taxon>
        <taxon>Sordariales</taxon>
        <taxon>Lasiosphaeriaceae</taxon>
        <taxon>Lasiosphaeria</taxon>
    </lineage>
</organism>